<reference evidence="10 11" key="1">
    <citation type="submission" date="2015-12" db="EMBL/GenBank/DDBJ databases">
        <authorList>
            <person name="Shamseldin A."/>
            <person name="Moawad H."/>
            <person name="Abd El-Rahim W.M."/>
            <person name="Sadowsky M.J."/>
        </authorList>
    </citation>
    <scope>NUCLEOTIDE SEQUENCE [LARGE SCALE GENOMIC DNA]</scope>
    <source>
        <strain evidence="10 11">WF1</strain>
    </source>
</reference>
<dbReference type="InterPro" id="IPR003593">
    <property type="entry name" value="AAA+_ATPase"/>
</dbReference>
<dbReference type="AlphaFoldDB" id="A0A1V8M4S7"/>
<keyword evidence="3" id="KW-0410">Iron transport</keyword>
<keyword evidence="11" id="KW-1185">Reference proteome</keyword>
<proteinExistence type="predicted"/>
<evidence type="ECO:0000313" key="10">
    <source>
        <dbReference type="EMBL" id="OQK16559.1"/>
    </source>
</evidence>
<evidence type="ECO:0000256" key="1">
    <source>
        <dbReference type="ARBA" id="ARBA00022448"/>
    </source>
</evidence>
<evidence type="ECO:0000256" key="2">
    <source>
        <dbReference type="ARBA" id="ARBA00022475"/>
    </source>
</evidence>
<dbReference type="GO" id="GO:0015408">
    <property type="term" value="F:ABC-type ferric iron transporter activity"/>
    <property type="evidence" value="ECO:0007669"/>
    <property type="project" value="InterPro"/>
</dbReference>
<evidence type="ECO:0000256" key="8">
    <source>
        <dbReference type="ARBA" id="ARBA00023136"/>
    </source>
</evidence>
<dbReference type="InterPro" id="IPR017871">
    <property type="entry name" value="ABC_transporter-like_CS"/>
</dbReference>
<dbReference type="GO" id="GO:0016020">
    <property type="term" value="C:membrane"/>
    <property type="evidence" value="ECO:0007669"/>
    <property type="project" value="InterPro"/>
</dbReference>
<dbReference type="InterPro" id="IPR027417">
    <property type="entry name" value="P-loop_NTPase"/>
</dbReference>
<dbReference type="Gene3D" id="3.40.50.300">
    <property type="entry name" value="P-loop containing nucleotide triphosphate hydrolases"/>
    <property type="match status" value="1"/>
</dbReference>
<name>A0A1V8M4S7_9GAMM</name>
<dbReference type="OrthoDB" id="9802264at2"/>
<dbReference type="GO" id="GO:0005524">
    <property type="term" value="F:ATP binding"/>
    <property type="evidence" value="ECO:0007669"/>
    <property type="project" value="UniProtKB-KW"/>
</dbReference>
<dbReference type="InterPro" id="IPR003439">
    <property type="entry name" value="ABC_transporter-like_ATP-bd"/>
</dbReference>
<keyword evidence="2" id="KW-1003">Cell membrane</keyword>
<dbReference type="PROSITE" id="PS50893">
    <property type="entry name" value="ABC_TRANSPORTER_2"/>
    <property type="match status" value="1"/>
</dbReference>
<evidence type="ECO:0000256" key="7">
    <source>
        <dbReference type="ARBA" id="ARBA00023065"/>
    </source>
</evidence>
<dbReference type="Proteomes" id="UP000191980">
    <property type="component" value="Unassembled WGS sequence"/>
</dbReference>
<accession>A0A1V8M4S7</accession>
<keyword evidence="7" id="KW-0406">Ion transport</keyword>
<dbReference type="EMBL" id="LPUF01000001">
    <property type="protein sequence ID" value="OQK16559.1"/>
    <property type="molecule type" value="Genomic_DNA"/>
</dbReference>
<evidence type="ECO:0000256" key="5">
    <source>
        <dbReference type="ARBA" id="ARBA00022840"/>
    </source>
</evidence>
<dbReference type="SMART" id="SM00382">
    <property type="entry name" value="AAA"/>
    <property type="match status" value="1"/>
</dbReference>
<keyword evidence="4" id="KW-0547">Nucleotide-binding</keyword>
<dbReference type="GO" id="GO:0016887">
    <property type="term" value="F:ATP hydrolysis activity"/>
    <property type="evidence" value="ECO:0007669"/>
    <property type="project" value="InterPro"/>
</dbReference>
<dbReference type="InterPro" id="IPR008995">
    <property type="entry name" value="Mo/tungstate-bd_C_term_dom"/>
</dbReference>
<dbReference type="PANTHER" id="PTHR42781:SF4">
    <property type="entry name" value="SPERMIDINE_PUTRESCINE IMPORT ATP-BINDING PROTEIN POTA"/>
    <property type="match status" value="1"/>
</dbReference>
<dbReference type="InterPro" id="IPR050093">
    <property type="entry name" value="ABC_SmlMolc_Importer"/>
</dbReference>
<dbReference type="Pfam" id="PF00005">
    <property type="entry name" value="ABC_tran"/>
    <property type="match status" value="1"/>
</dbReference>
<gene>
    <name evidence="10" type="ORF">AU255_01235</name>
</gene>
<dbReference type="CDD" id="cd03259">
    <property type="entry name" value="ABC_Carb_Solutes_like"/>
    <property type="match status" value="1"/>
</dbReference>
<sequence>MSDSAIHISVQQSQPIPLAVELECRAGELLALVGPSGSGKTTLLRAIAGLYHPENGSIRCQGEIWQDSTRKIFLATYQRHVGLVFQHYALFPHMTVLENIQQAITHLPKYQRYAEAMKLLEKVHLDGLQQRYPKNLSGGQQQRVAVARALARQPKVLLLDEPFSAVDQVTRRKLYRELRSLRQSLAIPVILVTHDLEESSLLADRIAVLHKGVVLQTGAPEFVAAQPKTAIVARLMDQQNLFTAEVLTHDQERQKTCIYWRGMILEASYQAQFAVNERICWMIQPANILLHRRGRPAKGDRENPLQAQIIEYIESNGLANMLVRVDKELSINIVINVPLHVAKRNSLGLHEKIGISLLAEGIHLMPYQTLRHEV</sequence>
<evidence type="ECO:0000256" key="3">
    <source>
        <dbReference type="ARBA" id="ARBA00022496"/>
    </source>
</evidence>
<evidence type="ECO:0000256" key="6">
    <source>
        <dbReference type="ARBA" id="ARBA00023004"/>
    </source>
</evidence>
<dbReference type="PANTHER" id="PTHR42781">
    <property type="entry name" value="SPERMIDINE/PUTRESCINE IMPORT ATP-BINDING PROTEIN POTA"/>
    <property type="match status" value="1"/>
</dbReference>
<organism evidence="10 11">
    <name type="scientific">Methyloprofundus sedimenti</name>
    <dbReference type="NCBI Taxonomy" id="1420851"/>
    <lineage>
        <taxon>Bacteria</taxon>
        <taxon>Pseudomonadati</taxon>
        <taxon>Pseudomonadota</taxon>
        <taxon>Gammaproteobacteria</taxon>
        <taxon>Methylococcales</taxon>
        <taxon>Methylococcaceae</taxon>
        <taxon>Methyloprofundus</taxon>
    </lineage>
</organism>
<keyword evidence="6" id="KW-0408">Iron</keyword>
<evidence type="ECO:0000313" key="11">
    <source>
        <dbReference type="Proteomes" id="UP000191980"/>
    </source>
</evidence>
<comment type="caution">
    <text evidence="10">The sequence shown here is derived from an EMBL/GenBank/DDBJ whole genome shotgun (WGS) entry which is preliminary data.</text>
</comment>
<dbReference type="PROSITE" id="PS00211">
    <property type="entry name" value="ABC_TRANSPORTER_1"/>
    <property type="match status" value="1"/>
</dbReference>
<dbReference type="RefSeq" id="WP_080521190.1">
    <property type="nucleotide sequence ID" value="NZ_LPUF01000001.1"/>
</dbReference>
<dbReference type="InterPro" id="IPR015853">
    <property type="entry name" value="ABC_transpr_FbpC"/>
</dbReference>
<feature type="domain" description="ABC transporter" evidence="9">
    <location>
        <begin position="1"/>
        <end position="236"/>
    </location>
</feature>
<protein>
    <submittedName>
        <fullName evidence="10">ABC transporter</fullName>
    </submittedName>
</protein>
<dbReference type="STRING" id="1420851.AU255_01235"/>
<keyword evidence="5" id="KW-0067">ATP-binding</keyword>
<keyword evidence="8" id="KW-0472">Membrane</keyword>
<evidence type="ECO:0000256" key="4">
    <source>
        <dbReference type="ARBA" id="ARBA00022741"/>
    </source>
</evidence>
<evidence type="ECO:0000259" key="9">
    <source>
        <dbReference type="PROSITE" id="PS50893"/>
    </source>
</evidence>
<dbReference type="SUPFAM" id="SSF50331">
    <property type="entry name" value="MOP-like"/>
    <property type="match status" value="1"/>
</dbReference>
<dbReference type="SUPFAM" id="SSF52540">
    <property type="entry name" value="P-loop containing nucleoside triphosphate hydrolases"/>
    <property type="match status" value="1"/>
</dbReference>
<keyword evidence="1" id="KW-0813">Transport</keyword>